<keyword evidence="2" id="KW-1185">Reference proteome</keyword>
<dbReference type="Proteomes" id="UP001231189">
    <property type="component" value="Unassembled WGS sequence"/>
</dbReference>
<protein>
    <submittedName>
        <fullName evidence="1">Uncharacterized protein</fullName>
    </submittedName>
</protein>
<name>A0AAD8VRN4_LOLMU</name>
<dbReference type="EMBL" id="JAUUTY010000006">
    <property type="protein sequence ID" value="KAK1614690.1"/>
    <property type="molecule type" value="Genomic_DNA"/>
</dbReference>
<organism evidence="1 2">
    <name type="scientific">Lolium multiflorum</name>
    <name type="common">Italian ryegrass</name>
    <name type="synonym">Lolium perenne subsp. multiflorum</name>
    <dbReference type="NCBI Taxonomy" id="4521"/>
    <lineage>
        <taxon>Eukaryota</taxon>
        <taxon>Viridiplantae</taxon>
        <taxon>Streptophyta</taxon>
        <taxon>Embryophyta</taxon>
        <taxon>Tracheophyta</taxon>
        <taxon>Spermatophyta</taxon>
        <taxon>Magnoliopsida</taxon>
        <taxon>Liliopsida</taxon>
        <taxon>Poales</taxon>
        <taxon>Poaceae</taxon>
        <taxon>BOP clade</taxon>
        <taxon>Pooideae</taxon>
        <taxon>Poodae</taxon>
        <taxon>Poeae</taxon>
        <taxon>Poeae Chloroplast Group 2 (Poeae type)</taxon>
        <taxon>Loliodinae</taxon>
        <taxon>Loliinae</taxon>
        <taxon>Lolium</taxon>
    </lineage>
</organism>
<evidence type="ECO:0000313" key="2">
    <source>
        <dbReference type="Proteomes" id="UP001231189"/>
    </source>
</evidence>
<gene>
    <name evidence="1" type="ORF">QYE76_020207</name>
</gene>
<accession>A0AAD8VRN4</accession>
<sequence>MVPAASLGRLLAPAILQRCGGTPMIDWGSMDGIGTRDCLRRIRERRGVKWCEELEWGKPLFIELRRCYGACSGCPWRWLSGLRRGKAGDGVASSGGPCARHGAAGGGQERAGDVVVLAVPGRRASTVTAATTHARANGDV</sequence>
<proteinExistence type="predicted"/>
<dbReference type="AlphaFoldDB" id="A0AAD8VRN4"/>
<reference evidence="1" key="1">
    <citation type="submission" date="2023-07" db="EMBL/GenBank/DDBJ databases">
        <title>A chromosome-level genome assembly of Lolium multiflorum.</title>
        <authorList>
            <person name="Chen Y."/>
            <person name="Copetti D."/>
            <person name="Kolliker R."/>
            <person name="Studer B."/>
        </authorList>
    </citation>
    <scope>NUCLEOTIDE SEQUENCE</scope>
    <source>
        <strain evidence="1">02402/16</strain>
        <tissue evidence="1">Leaf</tissue>
    </source>
</reference>
<evidence type="ECO:0000313" key="1">
    <source>
        <dbReference type="EMBL" id="KAK1614690.1"/>
    </source>
</evidence>
<comment type="caution">
    <text evidence="1">The sequence shown here is derived from an EMBL/GenBank/DDBJ whole genome shotgun (WGS) entry which is preliminary data.</text>
</comment>